<dbReference type="Gene3D" id="1.25.40.10">
    <property type="entry name" value="Tetratricopeptide repeat domain"/>
    <property type="match status" value="1"/>
</dbReference>
<dbReference type="GO" id="GO:0008757">
    <property type="term" value="F:S-adenosylmethionine-dependent methyltransferase activity"/>
    <property type="evidence" value="ECO:0007669"/>
    <property type="project" value="UniProtKB-ARBA"/>
</dbReference>
<sequence>ANDLLSVWSLVGLEDMRSTEQLLQRTLMACFLLKVLQKGGFFGKWDKNEDDESELGEALTDDELCVASCLLRALCVLQFNVHEMSGLASIDESPKQMTAARAVFYPLGTGIYPTISFMNHSCYPAVTRFFDGTKMVLVTIRPIQAGEMVAENYGPRFTRDSLFERQKKLETRYWFKCSCIACNENWPIYDQMKDVKILLCPKCHVKLPVATPSNPKVTCTKCGTESNCVMLIKEIKQNESVFMMGKRFMAESNPENAIKAFEAFINTAVALVAPPYKELHLAMDSIRMLIPQRGNKPKPLLRMPSTK</sequence>
<keyword evidence="2" id="KW-0808">Transferase</keyword>
<dbReference type="AlphaFoldDB" id="A0AAV2PVX6"/>
<reference evidence="5 6" key="1">
    <citation type="submission" date="2024-05" db="EMBL/GenBank/DDBJ databases">
        <authorList>
            <person name="Wallberg A."/>
        </authorList>
    </citation>
    <scope>NUCLEOTIDE SEQUENCE [LARGE SCALE GENOMIC DNA]</scope>
</reference>
<feature type="non-terminal residue" evidence="5">
    <location>
        <position position="1"/>
    </location>
</feature>
<evidence type="ECO:0000256" key="3">
    <source>
        <dbReference type="ARBA" id="ARBA00022691"/>
    </source>
</evidence>
<gene>
    <name evidence="5" type="ORF">MNOR_LOCUS5361</name>
</gene>
<name>A0AAV2PVX6_MEGNR</name>
<dbReference type="Gene3D" id="2.170.270.10">
    <property type="entry name" value="SET domain"/>
    <property type="match status" value="1"/>
</dbReference>
<keyword evidence="3" id="KW-0949">S-adenosyl-L-methionine</keyword>
<dbReference type="InterPro" id="IPR001214">
    <property type="entry name" value="SET_dom"/>
</dbReference>
<dbReference type="InterPro" id="IPR011990">
    <property type="entry name" value="TPR-like_helical_dom_sf"/>
</dbReference>
<dbReference type="PANTHER" id="PTHR46165">
    <property type="entry name" value="SET AND MYND DOMAIN-CONTAINING PROTEIN 4"/>
    <property type="match status" value="1"/>
</dbReference>
<proteinExistence type="predicted"/>
<evidence type="ECO:0000256" key="1">
    <source>
        <dbReference type="ARBA" id="ARBA00022603"/>
    </source>
</evidence>
<dbReference type="GO" id="GO:0042826">
    <property type="term" value="F:histone deacetylase binding"/>
    <property type="evidence" value="ECO:0007669"/>
    <property type="project" value="TreeGrafter"/>
</dbReference>
<keyword evidence="6" id="KW-1185">Reference proteome</keyword>
<accession>A0AAV2PVX6</accession>
<dbReference type="GO" id="GO:0005634">
    <property type="term" value="C:nucleus"/>
    <property type="evidence" value="ECO:0007669"/>
    <property type="project" value="TreeGrafter"/>
</dbReference>
<dbReference type="SUPFAM" id="SSF82199">
    <property type="entry name" value="SET domain"/>
    <property type="match status" value="1"/>
</dbReference>
<dbReference type="CDD" id="cd10536">
    <property type="entry name" value="SET_SMYD4"/>
    <property type="match status" value="1"/>
</dbReference>
<evidence type="ECO:0000313" key="6">
    <source>
        <dbReference type="Proteomes" id="UP001497623"/>
    </source>
</evidence>
<evidence type="ECO:0000313" key="5">
    <source>
        <dbReference type="EMBL" id="CAL4066114.1"/>
    </source>
</evidence>
<dbReference type="GO" id="GO:0008170">
    <property type="term" value="F:N-methyltransferase activity"/>
    <property type="evidence" value="ECO:0007669"/>
    <property type="project" value="UniProtKB-ARBA"/>
</dbReference>
<protein>
    <recommendedName>
        <fullName evidence="4">SET domain-containing protein</fullName>
    </recommendedName>
</protein>
<dbReference type="PANTHER" id="PTHR46165:SF5">
    <property type="entry name" value="RE32936P"/>
    <property type="match status" value="1"/>
</dbReference>
<dbReference type="GO" id="GO:0005737">
    <property type="term" value="C:cytoplasm"/>
    <property type="evidence" value="ECO:0007669"/>
    <property type="project" value="TreeGrafter"/>
</dbReference>
<organism evidence="5 6">
    <name type="scientific">Meganyctiphanes norvegica</name>
    <name type="common">Northern krill</name>
    <name type="synonym">Thysanopoda norvegica</name>
    <dbReference type="NCBI Taxonomy" id="48144"/>
    <lineage>
        <taxon>Eukaryota</taxon>
        <taxon>Metazoa</taxon>
        <taxon>Ecdysozoa</taxon>
        <taxon>Arthropoda</taxon>
        <taxon>Crustacea</taxon>
        <taxon>Multicrustacea</taxon>
        <taxon>Malacostraca</taxon>
        <taxon>Eumalacostraca</taxon>
        <taxon>Eucarida</taxon>
        <taxon>Euphausiacea</taxon>
        <taxon>Euphausiidae</taxon>
        <taxon>Meganyctiphanes</taxon>
    </lineage>
</organism>
<dbReference type="GO" id="GO:0032259">
    <property type="term" value="P:methylation"/>
    <property type="evidence" value="ECO:0007669"/>
    <property type="project" value="UniProtKB-KW"/>
</dbReference>
<evidence type="ECO:0000259" key="4">
    <source>
        <dbReference type="Pfam" id="PF00856"/>
    </source>
</evidence>
<feature type="domain" description="SET" evidence="4">
    <location>
        <begin position="90"/>
        <end position="154"/>
    </location>
</feature>
<dbReference type="EMBL" id="CAXKWB010002067">
    <property type="protein sequence ID" value="CAL4066114.1"/>
    <property type="molecule type" value="Genomic_DNA"/>
</dbReference>
<dbReference type="InterPro" id="IPR052097">
    <property type="entry name" value="SET-MYND_domain_protein"/>
</dbReference>
<dbReference type="Proteomes" id="UP001497623">
    <property type="component" value="Unassembled WGS sequence"/>
</dbReference>
<evidence type="ECO:0000256" key="2">
    <source>
        <dbReference type="ARBA" id="ARBA00022679"/>
    </source>
</evidence>
<keyword evidence="1" id="KW-0489">Methyltransferase</keyword>
<dbReference type="Pfam" id="PF00856">
    <property type="entry name" value="SET"/>
    <property type="match status" value="1"/>
</dbReference>
<dbReference type="InterPro" id="IPR044421">
    <property type="entry name" value="SMYD4_SET"/>
</dbReference>
<comment type="caution">
    <text evidence="5">The sequence shown here is derived from an EMBL/GenBank/DDBJ whole genome shotgun (WGS) entry which is preliminary data.</text>
</comment>
<dbReference type="GO" id="GO:0008276">
    <property type="term" value="F:protein methyltransferase activity"/>
    <property type="evidence" value="ECO:0007669"/>
    <property type="project" value="UniProtKB-ARBA"/>
</dbReference>
<dbReference type="InterPro" id="IPR046341">
    <property type="entry name" value="SET_dom_sf"/>
</dbReference>